<dbReference type="PANTHER" id="PTHR46268">
    <property type="entry name" value="STRESS RESPONSE PROTEIN NHAX"/>
    <property type="match status" value="1"/>
</dbReference>
<dbReference type="SUPFAM" id="SSF52402">
    <property type="entry name" value="Adenine nucleotide alpha hydrolases-like"/>
    <property type="match status" value="2"/>
</dbReference>
<evidence type="ECO:0000313" key="4">
    <source>
        <dbReference type="Proteomes" id="UP000574067"/>
    </source>
</evidence>
<evidence type="ECO:0000259" key="2">
    <source>
        <dbReference type="Pfam" id="PF00582"/>
    </source>
</evidence>
<reference evidence="3 4" key="1">
    <citation type="submission" date="2020-04" db="EMBL/GenBank/DDBJ databases">
        <title>Azohydromonas sp. isolated from soil.</title>
        <authorList>
            <person name="Dahal R.H."/>
        </authorList>
    </citation>
    <scope>NUCLEOTIDE SEQUENCE [LARGE SCALE GENOMIC DNA]</scope>
    <source>
        <strain evidence="3 4">G-1-1-14</strain>
    </source>
</reference>
<dbReference type="CDD" id="cd00293">
    <property type="entry name" value="USP-like"/>
    <property type="match status" value="1"/>
</dbReference>
<sequence>MNQVASILLHIDASARCRMRLEVARALARRLDAMVTALYASVPQPANSPSEFFVEGSWLMPDLSAFDARCRAQARSLVDAAQDGPRLHWAEVPQGQGLLRQVVREAWVHDLVVLGQRNDGDPAAAGVPTDFVESVVVGSGKPVLVVPSSGHFADVGHRVLVAWKPTREAARALSSALPLLQPDASVHVVAWGCDPAEVRPLLLRHGIQADYSQEATDGDRVGEYLLSRAADLDADLLVMGCYGHARARELLLGGVTRTVLRSMTLPVLMAH</sequence>
<protein>
    <submittedName>
        <fullName evidence="3">Universal stress protein</fullName>
    </submittedName>
</protein>
<evidence type="ECO:0000313" key="3">
    <source>
        <dbReference type="EMBL" id="NML17129.1"/>
    </source>
</evidence>
<accession>A0A848FFN5</accession>
<organism evidence="3 4">
    <name type="scientific">Azohydromonas caseinilytica</name>
    <dbReference type="NCBI Taxonomy" id="2728836"/>
    <lineage>
        <taxon>Bacteria</taxon>
        <taxon>Pseudomonadati</taxon>
        <taxon>Pseudomonadota</taxon>
        <taxon>Betaproteobacteria</taxon>
        <taxon>Burkholderiales</taxon>
        <taxon>Sphaerotilaceae</taxon>
        <taxon>Azohydromonas</taxon>
    </lineage>
</organism>
<dbReference type="Proteomes" id="UP000574067">
    <property type="component" value="Unassembled WGS sequence"/>
</dbReference>
<dbReference type="InterPro" id="IPR006016">
    <property type="entry name" value="UspA"/>
</dbReference>
<dbReference type="RefSeq" id="WP_169162033.1">
    <property type="nucleotide sequence ID" value="NZ_JABBFW010000015.1"/>
</dbReference>
<dbReference type="PANTHER" id="PTHR46268:SF15">
    <property type="entry name" value="UNIVERSAL STRESS PROTEIN HP_0031"/>
    <property type="match status" value="1"/>
</dbReference>
<comment type="caution">
    <text evidence="3">The sequence shown here is derived from an EMBL/GenBank/DDBJ whole genome shotgun (WGS) entry which is preliminary data.</text>
</comment>
<dbReference type="Gene3D" id="3.40.50.12370">
    <property type="match status" value="1"/>
</dbReference>
<proteinExistence type="inferred from homology"/>
<keyword evidence="4" id="KW-1185">Reference proteome</keyword>
<name>A0A848FFN5_9BURK</name>
<dbReference type="Pfam" id="PF00582">
    <property type="entry name" value="Usp"/>
    <property type="match status" value="1"/>
</dbReference>
<dbReference type="InterPro" id="IPR006015">
    <property type="entry name" value="Universal_stress_UspA"/>
</dbReference>
<comment type="similarity">
    <text evidence="1">Belongs to the universal stress protein A family.</text>
</comment>
<dbReference type="EMBL" id="JABBFW010000015">
    <property type="protein sequence ID" value="NML17129.1"/>
    <property type="molecule type" value="Genomic_DNA"/>
</dbReference>
<evidence type="ECO:0000256" key="1">
    <source>
        <dbReference type="ARBA" id="ARBA00008791"/>
    </source>
</evidence>
<gene>
    <name evidence="3" type="ORF">HHL10_19320</name>
</gene>
<dbReference type="AlphaFoldDB" id="A0A848FFN5"/>
<feature type="domain" description="UspA" evidence="2">
    <location>
        <begin position="218"/>
        <end position="270"/>
    </location>
</feature>
<dbReference type="PRINTS" id="PR01438">
    <property type="entry name" value="UNVRSLSTRESS"/>
</dbReference>